<name>A0A0N0P6U1_LEPSE</name>
<dbReference type="Gene3D" id="3.30.70.100">
    <property type="match status" value="1"/>
</dbReference>
<dbReference type="VEuPathDB" id="TriTrypDB:Lsey_0065_0240"/>
<dbReference type="Proteomes" id="UP000038009">
    <property type="component" value="Unassembled WGS sequence"/>
</dbReference>
<keyword evidence="3" id="KW-1185">Reference proteome</keyword>
<protein>
    <recommendedName>
        <fullName evidence="1">Stress-response A/B barrel domain-containing protein</fullName>
    </recommendedName>
</protein>
<evidence type="ECO:0000313" key="3">
    <source>
        <dbReference type="Proteomes" id="UP000038009"/>
    </source>
</evidence>
<accession>A0A0N0P6U1</accession>
<proteinExistence type="predicted"/>
<dbReference type="InterPro" id="IPR011008">
    <property type="entry name" value="Dimeric_a/b-barrel"/>
</dbReference>
<dbReference type="PANTHER" id="PTHR37832:SF1">
    <property type="entry name" value="STRESS-RESPONSE A_B BARREL DOMAIN-CONTAINING PROTEIN"/>
    <property type="match status" value="1"/>
</dbReference>
<reference evidence="2 3" key="1">
    <citation type="journal article" date="2015" name="PLoS Pathog.">
        <title>Leptomonas seymouri: Adaptations to the Dixenous Life Cycle Analyzed by Genome Sequencing, Transcriptome Profiling and Co-infection with Leishmania donovani.</title>
        <authorList>
            <person name="Kraeva N."/>
            <person name="Butenko A."/>
            <person name="Hlavacova J."/>
            <person name="Kostygov A."/>
            <person name="Myskova J."/>
            <person name="Grybchuk D."/>
            <person name="Lestinova T."/>
            <person name="Votypka J."/>
            <person name="Volf P."/>
            <person name="Opperdoes F."/>
            <person name="Flegontov P."/>
            <person name="Lukes J."/>
            <person name="Yurchenko V."/>
        </authorList>
    </citation>
    <scope>NUCLEOTIDE SEQUENCE [LARGE SCALE GENOMIC DNA]</scope>
    <source>
        <strain evidence="2 3">ATCC 30220</strain>
    </source>
</reference>
<dbReference type="InterPro" id="IPR013097">
    <property type="entry name" value="Dabb"/>
</dbReference>
<dbReference type="PANTHER" id="PTHR37832">
    <property type="entry name" value="BLL2683 PROTEIN"/>
    <property type="match status" value="1"/>
</dbReference>
<comment type="caution">
    <text evidence="2">The sequence shown here is derived from an EMBL/GenBank/DDBJ whole genome shotgun (WGS) entry which is preliminary data.</text>
</comment>
<gene>
    <name evidence="2" type="ORF">ABL78_2902</name>
</gene>
<dbReference type="EMBL" id="LJSK01000065">
    <property type="protein sequence ID" value="KPI88026.1"/>
    <property type="molecule type" value="Genomic_DNA"/>
</dbReference>
<dbReference type="PROSITE" id="PS51502">
    <property type="entry name" value="S_R_A_B_BARREL"/>
    <property type="match status" value="1"/>
</dbReference>
<dbReference type="AlphaFoldDB" id="A0A0N0P6U1"/>
<sequence length="111" mass="12518">MQHIVVFKLDPEKFAKEFPGNTLQEGVESLRRAAIPGLLEINLSAKNITPWAGYQDASRGYTHALVSRHKDAKSLHIYAEHRVHKVLQARILKCIAAPPLRMELDVHSSKL</sequence>
<feature type="domain" description="Stress-response A/B barrel" evidence="1">
    <location>
        <begin position="1"/>
        <end position="104"/>
    </location>
</feature>
<organism evidence="2 3">
    <name type="scientific">Leptomonas seymouri</name>
    <dbReference type="NCBI Taxonomy" id="5684"/>
    <lineage>
        <taxon>Eukaryota</taxon>
        <taxon>Discoba</taxon>
        <taxon>Euglenozoa</taxon>
        <taxon>Kinetoplastea</taxon>
        <taxon>Metakinetoplastina</taxon>
        <taxon>Trypanosomatida</taxon>
        <taxon>Trypanosomatidae</taxon>
        <taxon>Leishmaniinae</taxon>
        <taxon>Leptomonas</taxon>
    </lineage>
</organism>
<dbReference type="Pfam" id="PF07876">
    <property type="entry name" value="Dabb"/>
    <property type="match status" value="1"/>
</dbReference>
<evidence type="ECO:0000313" key="2">
    <source>
        <dbReference type="EMBL" id="KPI88026.1"/>
    </source>
</evidence>
<evidence type="ECO:0000259" key="1">
    <source>
        <dbReference type="PROSITE" id="PS51502"/>
    </source>
</evidence>
<dbReference type="SMART" id="SM00886">
    <property type="entry name" value="Dabb"/>
    <property type="match status" value="1"/>
</dbReference>
<dbReference type="SUPFAM" id="SSF54909">
    <property type="entry name" value="Dimeric alpha+beta barrel"/>
    <property type="match status" value="1"/>
</dbReference>
<dbReference type="OrthoDB" id="42919at2759"/>
<dbReference type="OMA" id="IMSAKNI"/>